<organism evidence="2 3">
    <name type="scientific">Streptomyces asoensis</name>
    <dbReference type="NCBI Taxonomy" id="249586"/>
    <lineage>
        <taxon>Bacteria</taxon>
        <taxon>Bacillati</taxon>
        <taxon>Actinomycetota</taxon>
        <taxon>Actinomycetes</taxon>
        <taxon>Kitasatosporales</taxon>
        <taxon>Streptomycetaceae</taxon>
        <taxon>Streptomyces</taxon>
    </lineage>
</organism>
<accession>A0ABQ3S0R1</accession>
<reference evidence="3" key="1">
    <citation type="submission" date="2023-07" db="EMBL/GenBank/DDBJ databases">
        <title>Whole genome shotgun sequence of Streptomyces cacaoi subsp. asoensis NBRC 13813.</title>
        <authorList>
            <person name="Komaki H."/>
            <person name="Tamura T."/>
        </authorList>
    </citation>
    <scope>NUCLEOTIDE SEQUENCE [LARGE SCALE GENOMIC DNA]</scope>
    <source>
        <strain evidence="3">NBRC 13813</strain>
    </source>
</reference>
<dbReference type="RefSeq" id="WP_189920925.1">
    <property type="nucleotide sequence ID" value="NZ_BMSI01000004.1"/>
</dbReference>
<sequence>MVQLPPNPEDAVTSREDLVAFIAHLRDDFAERGEQWENPTLDCFLEALAAWIDASPNLYKNFQREMPPHGDWAFFARALGAAVVYE</sequence>
<dbReference type="InterPro" id="IPR056077">
    <property type="entry name" value="DUF7660"/>
</dbReference>
<evidence type="ECO:0000313" key="2">
    <source>
        <dbReference type="EMBL" id="GHI61627.1"/>
    </source>
</evidence>
<evidence type="ECO:0000313" key="3">
    <source>
        <dbReference type="Proteomes" id="UP000649259"/>
    </source>
</evidence>
<dbReference type="Pfam" id="PF24693">
    <property type="entry name" value="DUF7660"/>
    <property type="match status" value="1"/>
</dbReference>
<comment type="caution">
    <text evidence="2">The sequence shown here is derived from an EMBL/GenBank/DDBJ whole genome shotgun (WGS) entry which is preliminary data.</text>
</comment>
<evidence type="ECO:0000259" key="1">
    <source>
        <dbReference type="Pfam" id="PF24693"/>
    </source>
</evidence>
<gene>
    <name evidence="2" type="ORF">Saso_32770</name>
</gene>
<proteinExistence type="predicted"/>
<protein>
    <recommendedName>
        <fullName evidence="1">DUF7660 domain-containing protein</fullName>
    </recommendedName>
</protein>
<name>A0ABQ3S0R1_9ACTN</name>
<dbReference type="Proteomes" id="UP000649259">
    <property type="component" value="Unassembled WGS sequence"/>
</dbReference>
<dbReference type="EMBL" id="BNEB01000003">
    <property type="protein sequence ID" value="GHI61627.1"/>
    <property type="molecule type" value="Genomic_DNA"/>
</dbReference>
<dbReference type="GeneID" id="91471153"/>
<keyword evidence="3" id="KW-1185">Reference proteome</keyword>
<feature type="domain" description="DUF7660" evidence="1">
    <location>
        <begin position="14"/>
        <end position="86"/>
    </location>
</feature>